<feature type="signal peptide" evidence="1">
    <location>
        <begin position="1"/>
        <end position="26"/>
    </location>
</feature>
<dbReference type="InterPro" id="IPR055188">
    <property type="entry name" value="Choice_anch_I"/>
</dbReference>
<dbReference type="NCBIfam" id="NF038117">
    <property type="entry name" value="choice_anch_I"/>
    <property type="match status" value="1"/>
</dbReference>
<dbReference type="PANTHER" id="PTHR46928">
    <property type="entry name" value="MESENCHYME-SPECIFIC CELL SURFACE GLYCOPROTEIN"/>
    <property type="match status" value="1"/>
</dbReference>
<dbReference type="SUPFAM" id="SSF75011">
    <property type="entry name" value="3-carboxy-cis,cis-mucoante lactonizing enzyme"/>
    <property type="match status" value="2"/>
</dbReference>
<dbReference type="PANTHER" id="PTHR46928:SF1">
    <property type="entry name" value="MESENCHYME-SPECIFIC CELL SURFACE GLYCOPROTEIN"/>
    <property type="match status" value="1"/>
</dbReference>
<dbReference type="InterPro" id="IPR027372">
    <property type="entry name" value="Phytase-like_dom"/>
</dbReference>
<name>A0A5S9N1D0_9GAMM</name>
<evidence type="ECO:0000259" key="3">
    <source>
        <dbReference type="Pfam" id="PF22494"/>
    </source>
</evidence>
<gene>
    <name evidence="4" type="ORF">IHBHHGIJ_00418</name>
    <name evidence="5" type="ORF">KFEGEMFD_00732</name>
</gene>
<dbReference type="Pfam" id="PF13449">
    <property type="entry name" value="Phytase-like"/>
    <property type="match status" value="1"/>
</dbReference>
<dbReference type="Gene3D" id="2.130.10.10">
    <property type="entry name" value="YVTN repeat-like/Quinoprotein amine dehydrogenase"/>
    <property type="match status" value="1"/>
</dbReference>
<dbReference type="OrthoDB" id="9803927at2"/>
<feature type="domain" description="Phytase-like" evidence="2">
    <location>
        <begin position="114"/>
        <end position="446"/>
    </location>
</feature>
<protein>
    <submittedName>
        <fullName evidence="4">Uncharacterized protein</fullName>
    </submittedName>
</protein>
<evidence type="ECO:0000313" key="6">
    <source>
        <dbReference type="Proteomes" id="UP000435877"/>
    </source>
</evidence>
<dbReference type="EMBL" id="CACSIK010000001">
    <property type="protein sequence ID" value="CAA0082415.1"/>
    <property type="molecule type" value="Genomic_DNA"/>
</dbReference>
<evidence type="ECO:0000256" key="1">
    <source>
        <dbReference type="SAM" id="SignalP"/>
    </source>
</evidence>
<feature type="chain" id="PRO_5036150350" evidence="1">
    <location>
        <begin position="27"/>
        <end position="984"/>
    </location>
</feature>
<dbReference type="Proteomes" id="UP000435877">
    <property type="component" value="Unassembled WGS sequence"/>
</dbReference>
<keyword evidence="6" id="KW-1185">Reference proteome</keyword>
<evidence type="ECO:0000259" key="2">
    <source>
        <dbReference type="Pfam" id="PF13449"/>
    </source>
</evidence>
<dbReference type="InterPro" id="IPR015943">
    <property type="entry name" value="WD40/YVTN_repeat-like_dom_sf"/>
</dbReference>
<dbReference type="Proteomes" id="UP000439591">
    <property type="component" value="Unassembled WGS sequence"/>
</dbReference>
<dbReference type="InterPro" id="IPR052956">
    <property type="entry name" value="Mesenchyme-surface_protein"/>
</dbReference>
<dbReference type="Pfam" id="PF22494">
    <property type="entry name" value="choice_anch_I"/>
    <property type="match status" value="1"/>
</dbReference>
<evidence type="ECO:0000313" key="5">
    <source>
        <dbReference type="EMBL" id="CAA0084322.1"/>
    </source>
</evidence>
<reference evidence="6 7" key="1">
    <citation type="submission" date="2019-11" db="EMBL/GenBank/DDBJ databases">
        <authorList>
            <person name="Holert J."/>
        </authorList>
    </citation>
    <scope>NUCLEOTIDE SEQUENCE [LARGE SCALE GENOMIC DNA]</scope>
    <source>
        <strain evidence="5">BC3_2A</strain>
        <strain evidence="4">SB11_1A</strain>
    </source>
</reference>
<dbReference type="EMBL" id="CACSIM010000001">
    <property type="protein sequence ID" value="CAA0084322.1"/>
    <property type="molecule type" value="Genomic_DNA"/>
</dbReference>
<sequence>MNFFEPQIYARSLKVLSLGIAFTTVAACSGDDSSSSFSGTEPNSRQFTINESLASVSFAGGSTLNLTENFGSSAFRPIGESNDVFYSISDRGPTIDCADSEAAIGVANFCGADSGSIFAIPDYAPKIVKWELSGIGTELALEQTEVITIKGSNSLAVNGLPNSFTNATNEKAFGPDGLELPATANGIDPEALVVLDNGKFWIAEENGPSLLLVDTDGRILQRQVPSGSATDLGGANYTVSDGILPAIFSRRKLDRGIEALALSPDNTHLYFIMQSALANPDSDAADSSRIVRIGKIELNSDGTPNAMVGEYLYRLDPASNFGIKSTNSGDLDSNGDFLAQSEVTINEAIALDDDYLVIVEQAKTVSKYFRINLANATNVLGTDVDFISTVPSLEEQESLTGIDFVVKQLGYDSLTMPLPTTIDPLAENIEAMALLDSNFAVLINDNQYGIYGDSSIVAVLPIGSFVVLSSAPVKPSISYDVDTSASYKRDDASFGAGAATSVAIDGTYFQMFVVNNEADTVDVWDITDPLTPPDSSVELDLAEAATSSGLSLGSPKWVTIGGTYVAVAIDNSDPQANGIVALYSLEDLSLVTTYTVGAAPKMAVFDAFSNFISVANEGIPSDDYSSDPVGSVTVIDISDSVDSPTITTIGFEDFNVGGSREADLPEAVRIFGANAPSVAQDLEPEHIVVSLDNAKLFVTLQENNAVAVIDVSDLTIDHIVALGSKNFGVAGNELDVNDDDNVDIRTWDGVYGMYQPDGIAAYRFGNENYFVTVNEGAARENAAFSEAVRAEDLGSAGNPGIDADNPSFFDAQDSDELGRLTVSTEAGDVDDDGDIDQITAFGARSFSIWNEDGDLMYDSGSDLAKITNAIVGAGFNDSDQASDERGVEPKGIVLLSSSSRIYAFISLEGTGGVAVYDITSPLGVQFVQYVNNRTFTADQSLDSGDVGAGAITAFFIDSSAYIAVANASTGSVRVMLVDSGIDDE</sequence>
<accession>A0A5S9N1D0</accession>
<dbReference type="AlphaFoldDB" id="A0A5S9N1D0"/>
<evidence type="ECO:0000313" key="7">
    <source>
        <dbReference type="Proteomes" id="UP000439591"/>
    </source>
</evidence>
<evidence type="ECO:0000313" key="4">
    <source>
        <dbReference type="EMBL" id="CAA0082415.1"/>
    </source>
</evidence>
<keyword evidence="1" id="KW-0732">Signal</keyword>
<feature type="domain" description="Choice-of-anchor I" evidence="3">
    <location>
        <begin position="496"/>
        <end position="938"/>
    </location>
</feature>
<proteinExistence type="predicted"/>
<organism evidence="4 6">
    <name type="scientific">Zhongshania aliphaticivorans</name>
    <dbReference type="NCBI Taxonomy" id="1470434"/>
    <lineage>
        <taxon>Bacteria</taxon>
        <taxon>Pseudomonadati</taxon>
        <taxon>Pseudomonadota</taxon>
        <taxon>Gammaproteobacteria</taxon>
        <taxon>Cellvibrionales</taxon>
        <taxon>Spongiibacteraceae</taxon>
        <taxon>Zhongshania</taxon>
    </lineage>
</organism>
<dbReference type="RefSeq" id="WP_159267115.1">
    <property type="nucleotide sequence ID" value="NZ_CACSIK010000001.1"/>
</dbReference>